<dbReference type="NCBIfam" id="TIGR00100">
    <property type="entry name" value="hypA"/>
    <property type="match status" value="1"/>
</dbReference>
<protein>
    <recommendedName>
        <fullName evidence="5">Hydrogenase maturation factor HypA</fullName>
    </recommendedName>
</protein>
<keyword evidence="3 5" id="KW-0479">Metal-binding</keyword>
<dbReference type="Proteomes" id="UP001595477">
    <property type="component" value="Unassembled WGS sequence"/>
</dbReference>
<dbReference type="HAMAP" id="MF_00213">
    <property type="entry name" value="HypA_HybF"/>
    <property type="match status" value="1"/>
</dbReference>
<dbReference type="PIRSF" id="PIRSF004761">
    <property type="entry name" value="Hydrgn_mat_HypA"/>
    <property type="match status" value="1"/>
</dbReference>
<evidence type="ECO:0000313" key="7">
    <source>
        <dbReference type="Proteomes" id="UP001595477"/>
    </source>
</evidence>
<feature type="binding site" evidence="5">
    <location>
        <position position="73"/>
    </location>
    <ligand>
        <name>Zn(2+)</name>
        <dbReference type="ChEBI" id="CHEBI:29105"/>
    </ligand>
</feature>
<evidence type="ECO:0000256" key="2">
    <source>
        <dbReference type="ARBA" id="ARBA00022596"/>
    </source>
</evidence>
<sequence length="113" mass="12413">MHEMSIAEGILQVLEEQAVSQSFEKVKAVWVEIGPLATIEADALTFCFDAVIRGSLAEGASLHIIKMPGKAFCLQCLDTVPVTQRYDSCPVCGSYHLQITQGEEMRIKELEVA</sequence>
<dbReference type="PANTHER" id="PTHR34535:SF3">
    <property type="entry name" value="HYDROGENASE MATURATION FACTOR HYPA"/>
    <property type="match status" value="1"/>
</dbReference>
<feature type="binding site" evidence="5">
    <location>
        <position position="76"/>
    </location>
    <ligand>
        <name>Zn(2+)</name>
        <dbReference type="ChEBI" id="CHEBI:29105"/>
    </ligand>
</feature>
<gene>
    <name evidence="5 6" type="primary">hypA</name>
    <name evidence="6" type="ORF">ACFOEW_22225</name>
</gene>
<comment type="similarity">
    <text evidence="1 5">Belongs to the HypA/HybF family.</text>
</comment>
<feature type="binding site" evidence="5">
    <location>
        <position position="2"/>
    </location>
    <ligand>
        <name>Ni(2+)</name>
        <dbReference type="ChEBI" id="CHEBI:49786"/>
    </ligand>
</feature>
<proteinExistence type="inferred from homology"/>
<dbReference type="InterPro" id="IPR020538">
    <property type="entry name" value="Hydgase_Ni_incorp_HypA/HybF_CS"/>
</dbReference>
<evidence type="ECO:0000256" key="4">
    <source>
        <dbReference type="ARBA" id="ARBA00022833"/>
    </source>
</evidence>
<comment type="caution">
    <text evidence="6">The sequence shown here is derived from an EMBL/GenBank/DDBJ whole genome shotgun (WGS) entry which is preliminary data.</text>
</comment>
<organism evidence="6 7">
    <name type="scientific">Alteromonas oceani</name>
    <dbReference type="NCBI Taxonomy" id="2071609"/>
    <lineage>
        <taxon>Bacteria</taxon>
        <taxon>Pseudomonadati</taxon>
        <taxon>Pseudomonadota</taxon>
        <taxon>Gammaproteobacteria</taxon>
        <taxon>Alteromonadales</taxon>
        <taxon>Alteromonadaceae</taxon>
        <taxon>Alteromonas/Salinimonas group</taxon>
        <taxon>Alteromonas</taxon>
    </lineage>
</organism>
<keyword evidence="7" id="KW-1185">Reference proteome</keyword>
<name>A0ABV7K7J7_9ALTE</name>
<keyword evidence="2 5" id="KW-0533">Nickel</keyword>
<feature type="binding site" evidence="5">
    <location>
        <position position="92"/>
    </location>
    <ligand>
        <name>Zn(2+)</name>
        <dbReference type="ChEBI" id="CHEBI:29105"/>
    </ligand>
</feature>
<evidence type="ECO:0000256" key="5">
    <source>
        <dbReference type="HAMAP-Rule" id="MF_00213"/>
    </source>
</evidence>
<keyword evidence="4 5" id="KW-0862">Zinc</keyword>
<dbReference type="RefSeq" id="WP_020745489.1">
    <property type="nucleotide sequence ID" value="NZ_JBHRSX010000102.1"/>
</dbReference>
<feature type="binding site" evidence="5">
    <location>
        <position position="89"/>
    </location>
    <ligand>
        <name>Zn(2+)</name>
        <dbReference type="ChEBI" id="CHEBI:29105"/>
    </ligand>
</feature>
<dbReference type="Gene3D" id="3.30.2320.80">
    <property type="match status" value="1"/>
</dbReference>
<evidence type="ECO:0000313" key="6">
    <source>
        <dbReference type="EMBL" id="MFC3204533.1"/>
    </source>
</evidence>
<comment type="function">
    <text evidence="5">Involved in the maturation of [NiFe] hydrogenases. Required for nickel insertion into the metal center of the hydrogenase.</text>
</comment>
<dbReference type="Pfam" id="PF01155">
    <property type="entry name" value="HypA"/>
    <property type="match status" value="1"/>
</dbReference>
<evidence type="ECO:0000256" key="3">
    <source>
        <dbReference type="ARBA" id="ARBA00022723"/>
    </source>
</evidence>
<dbReference type="InterPro" id="IPR000688">
    <property type="entry name" value="HypA/HybF"/>
</dbReference>
<dbReference type="PANTHER" id="PTHR34535">
    <property type="entry name" value="HYDROGENASE MATURATION FACTOR HYPA"/>
    <property type="match status" value="1"/>
</dbReference>
<evidence type="ECO:0000256" key="1">
    <source>
        <dbReference type="ARBA" id="ARBA00010748"/>
    </source>
</evidence>
<accession>A0ABV7K7J7</accession>
<dbReference type="EMBL" id="JBHRSX010000102">
    <property type="protein sequence ID" value="MFC3204533.1"/>
    <property type="molecule type" value="Genomic_DNA"/>
</dbReference>
<reference evidence="7" key="1">
    <citation type="journal article" date="2019" name="Int. J. Syst. Evol. Microbiol.">
        <title>The Global Catalogue of Microorganisms (GCM) 10K type strain sequencing project: providing services to taxonomists for standard genome sequencing and annotation.</title>
        <authorList>
            <consortium name="The Broad Institute Genomics Platform"/>
            <consortium name="The Broad Institute Genome Sequencing Center for Infectious Disease"/>
            <person name="Wu L."/>
            <person name="Ma J."/>
        </authorList>
    </citation>
    <scope>NUCLEOTIDE SEQUENCE [LARGE SCALE GENOMIC DNA]</scope>
    <source>
        <strain evidence="7">KCTC 52449</strain>
    </source>
</reference>
<dbReference type="PROSITE" id="PS01249">
    <property type="entry name" value="HYPA"/>
    <property type="match status" value="1"/>
</dbReference>